<protein>
    <submittedName>
        <fullName evidence="1">Uncharacterized protein</fullName>
    </submittedName>
</protein>
<organism evidence="1 2">
    <name type="scientific">Pleurodeles waltl</name>
    <name type="common">Iberian ribbed newt</name>
    <dbReference type="NCBI Taxonomy" id="8319"/>
    <lineage>
        <taxon>Eukaryota</taxon>
        <taxon>Metazoa</taxon>
        <taxon>Chordata</taxon>
        <taxon>Craniata</taxon>
        <taxon>Vertebrata</taxon>
        <taxon>Euteleostomi</taxon>
        <taxon>Amphibia</taxon>
        <taxon>Batrachia</taxon>
        <taxon>Caudata</taxon>
        <taxon>Salamandroidea</taxon>
        <taxon>Salamandridae</taxon>
        <taxon>Pleurodelinae</taxon>
        <taxon>Pleurodeles</taxon>
    </lineage>
</organism>
<gene>
    <name evidence="1" type="ORF">NDU88_004021</name>
</gene>
<dbReference type="EMBL" id="JANPWB010000006">
    <property type="protein sequence ID" value="KAJ1178779.1"/>
    <property type="molecule type" value="Genomic_DNA"/>
</dbReference>
<name>A0AAV7TSA5_PLEWA</name>
<keyword evidence="2" id="KW-1185">Reference proteome</keyword>
<accession>A0AAV7TSA5</accession>
<evidence type="ECO:0000313" key="1">
    <source>
        <dbReference type="EMBL" id="KAJ1178779.1"/>
    </source>
</evidence>
<reference evidence="1" key="1">
    <citation type="journal article" date="2022" name="bioRxiv">
        <title>Sequencing and chromosome-scale assembly of the giantPleurodeles waltlgenome.</title>
        <authorList>
            <person name="Brown T."/>
            <person name="Elewa A."/>
            <person name="Iarovenko S."/>
            <person name="Subramanian E."/>
            <person name="Araus A.J."/>
            <person name="Petzold A."/>
            <person name="Susuki M."/>
            <person name="Suzuki K.-i.T."/>
            <person name="Hayashi T."/>
            <person name="Toyoda A."/>
            <person name="Oliveira C."/>
            <person name="Osipova E."/>
            <person name="Leigh N.D."/>
            <person name="Simon A."/>
            <person name="Yun M.H."/>
        </authorList>
    </citation>
    <scope>NUCLEOTIDE SEQUENCE</scope>
    <source>
        <strain evidence="1">20211129_DDA</strain>
        <tissue evidence="1">Liver</tissue>
    </source>
</reference>
<sequence>MMPHSCPCSLSEFMYMRISLCARSAKNEAEESQELACTVYVVVFNADVLVTSEMNMLHLMELRERNLRTVAPEQPWIKDFKHAVPAIQIHTREHQVPQEKFLHRCFRATLRGQHRHQWSIFPTWWGQRPAVRPEPDQPKPPPVTHAKSFFFLQATLKCLDLKEMEPQSAVFMDRRQPHCPIHGAAIFCGGSADLGKRDPAINSHKSTRPQAQLGHQTDHFFSTLISGTEADARFRQSD</sequence>
<comment type="caution">
    <text evidence="1">The sequence shown here is derived from an EMBL/GenBank/DDBJ whole genome shotgun (WGS) entry which is preliminary data.</text>
</comment>
<dbReference type="AlphaFoldDB" id="A0AAV7TSA5"/>
<proteinExistence type="predicted"/>
<evidence type="ECO:0000313" key="2">
    <source>
        <dbReference type="Proteomes" id="UP001066276"/>
    </source>
</evidence>
<dbReference type="Proteomes" id="UP001066276">
    <property type="component" value="Chromosome 3_2"/>
</dbReference>